<proteinExistence type="predicted"/>
<organism evidence="1 2">
    <name type="scientific">Agaricus bisporus var. burnettii</name>
    <dbReference type="NCBI Taxonomy" id="192524"/>
    <lineage>
        <taxon>Eukaryota</taxon>
        <taxon>Fungi</taxon>
        <taxon>Dikarya</taxon>
        <taxon>Basidiomycota</taxon>
        <taxon>Agaricomycotina</taxon>
        <taxon>Agaricomycetes</taxon>
        <taxon>Agaricomycetidae</taxon>
        <taxon>Agaricales</taxon>
        <taxon>Agaricineae</taxon>
        <taxon>Agaricaceae</taxon>
        <taxon>Agaricus</taxon>
    </lineage>
</organism>
<sequence length="186" mass="20989">MVVSYLKRFAFNPDCLSNIATISRTASPTSLLLLNNLPTAKRFEAGRIRPSPTTPSWNSRCYSSSEMEYSVSILRLLTKLGALRNEFDTKSLPFQSILHGRRLCLARSRQYHSSRNMKNSVKCDITNTARTRSVKLDFPFSDNRDFIRTPHGNVLKQTRRNSGSSTATFAFSVGLDFFGLGQLLLQ</sequence>
<dbReference type="AlphaFoldDB" id="A0A8H7F4L2"/>
<evidence type="ECO:0000313" key="2">
    <source>
        <dbReference type="Proteomes" id="UP000629468"/>
    </source>
</evidence>
<dbReference type="Proteomes" id="UP000629468">
    <property type="component" value="Unassembled WGS sequence"/>
</dbReference>
<accession>A0A8H7F4L2</accession>
<gene>
    <name evidence="1" type="ORF">Agabi119p4_4952</name>
</gene>
<evidence type="ECO:0000313" key="1">
    <source>
        <dbReference type="EMBL" id="KAF7776559.1"/>
    </source>
</evidence>
<name>A0A8H7F4L2_AGABI</name>
<comment type="caution">
    <text evidence="1">The sequence shown here is derived from an EMBL/GenBank/DDBJ whole genome shotgun (WGS) entry which is preliminary data.</text>
</comment>
<dbReference type="EMBL" id="JABXXO010000006">
    <property type="protein sequence ID" value="KAF7776559.1"/>
    <property type="molecule type" value="Genomic_DNA"/>
</dbReference>
<reference evidence="1 2" key="1">
    <citation type="journal article" name="Sci. Rep.">
        <title>Telomere-to-telomere assembled and centromere annotated genomes of the two main subspecies of the button mushroom Agaricus bisporus reveal especially polymorphic chromosome ends.</title>
        <authorList>
            <person name="Sonnenberg A.S.M."/>
            <person name="Sedaghat-Telgerd N."/>
            <person name="Lavrijssen B."/>
            <person name="Ohm R.A."/>
            <person name="Hendrickx P.M."/>
            <person name="Scholtmeijer K."/>
            <person name="Baars J.J.P."/>
            <person name="van Peer A."/>
        </authorList>
    </citation>
    <scope>NUCLEOTIDE SEQUENCE [LARGE SCALE GENOMIC DNA]</scope>
    <source>
        <strain evidence="1 2">H119_p4</strain>
    </source>
</reference>
<protein>
    <submittedName>
        <fullName evidence="1">Uncharacterized protein</fullName>
    </submittedName>
</protein>